<evidence type="ECO:0000256" key="7">
    <source>
        <dbReference type="ARBA" id="ARBA00022729"/>
    </source>
</evidence>
<dbReference type="SUPFAM" id="SSF55816">
    <property type="entry name" value="5'-nucleotidase (syn. UDP-sugar hydrolase), C-terminal domain"/>
    <property type="match status" value="1"/>
</dbReference>
<evidence type="ECO:0000259" key="12">
    <source>
        <dbReference type="Pfam" id="PF00149"/>
    </source>
</evidence>
<dbReference type="InterPro" id="IPR006146">
    <property type="entry name" value="5'-Nucleotdase_CS"/>
</dbReference>
<comment type="catalytic activity">
    <reaction evidence="2">
        <text>a nucleoside 2',3'-cyclic phosphate + H2O = a nucleoside 3'-phosphate + H(+)</text>
        <dbReference type="Rhea" id="RHEA:19621"/>
        <dbReference type="ChEBI" id="CHEBI:15377"/>
        <dbReference type="ChEBI" id="CHEBI:15378"/>
        <dbReference type="ChEBI" id="CHEBI:66949"/>
        <dbReference type="ChEBI" id="CHEBI:66954"/>
        <dbReference type="EC" id="3.1.4.16"/>
    </reaction>
</comment>
<dbReference type="PANTHER" id="PTHR11575:SF6">
    <property type="entry name" value="2',3'-CYCLIC-NUCLEOTIDE 2'-PHOSPHODIESTERASE_3'-NUCLEOTIDASE"/>
    <property type="match status" value="1"/>
</dbReference>
<dbReference type="PROSITE" id="PS51257">
    <property type="entry name" value="PROKAR_LIPOPROTEIN"/>
    <property type="match status" value="1"/>
</dbReference>
<protein>
    <submittedName>
        <fullName evidence="14">2',3'-cyclic-nucleotide 2'-phosphodiesterase / 3'-nucleotidase</fullName>
    </submittedName>
</protein>
<evidence type="ECO:0000256" key="11">
    <source>
        <dbReference type="RuleBase" id="RU362119"/>
    </source>
</evidence>
<dbReference type="GO" id="GO:0008663">
    <property type="term" value="F:2',3'-cyclic-nucleotide 2'-phosphodiesterase activity"/>
    <property type="evidence" value="ECO:0007669"/>
    <property type="project" value="UniProtKB-EC"/>
</dbReference>
<keyword evidence="15" id="KW-1185">Reference proteome</keyword>
<evidence type="ECO:0000256" key="2">
    <source>
        <dbReference type="ARBA" id="ARBA00001730"/>
    </source>
</evidence>
<organism evidence="14 15">
    <name type="scientific">Pseudoalteromonas denitrificans DSM 6059</name>
    <dbReference type="NCBI Taxonomy" id="1123010"/>
    <lineage>
        <taxon>Bacteria</taxon>
        <taxon>Pseudomonadati</taxon>
        <taxon>Pseudomonadota</taxon>
        <taxon>Gammaproteobacteria</taxon>
        <taxon>Alteromonadales</taxon>
        <taxon>Pseudoalteromonadaceae</taxon>
        <taxon>Pseudoalteromonas</taxon>
    </lineage>
</organism>
<keyword evidence="9 11" id="KW-0378">Hydrolase</keyword>
<reference evidence="14 15" key="1">
    <citation type="submission" date="2016-10" db="EMBL/GenBank/DDBJ databases">
        <authorList>
            <person name="de Groot N.N."/>
        </authorList>
    </citation>
    <scope>NUCLEOTIDE SEQUENCE [LARGE SCALE GENOMIC DNA]</scope>
    <source>
        <strain evidence="14 15">DSM 6059</strain>
    </source>
</reference>
<dbReference type="InterPro" id="IPR004843">
    <property type="entry name" value="Calcineurin-like_PHP"/>
</dbReference>
<comment type="cofactor">
    <cofactor evidence="3">
        <name>a divalent metal cation</name>
        <dbReference type="ChEBI" id="CHEBI:60240"/>
    </cofactor>
</comment>
<evidence type="ECO:0000256" key="4">
    <source>
        <dbReference type="ARBA" id="ARBA00004196"/>
    </source>
</evidence>
<dbReference type="GO" id="GO:0046872">
    <property type="term" value="F:metal ion binding"/>
    <property type="evidence" value="ECO:0007669"/>
    <property type="project" value="UniProtKB-KW"/>
</dbReference>
<proteinExistence type="inferred from homology"/>
<dbReference type="GO" id="GO:0008254">
    <property type="term" value="F:3'-nucleotidase activity"/>
    <property type="evidence" value="ECO:0007669"/>
    <property type="project" value="UniProtKB-EC"/>
</dbReference>
<dbReference type="Pfam" id="PF00149">
    <property type="entry name" value="Metallophos"/>
    <property type="match status" value="1"/>
</dbReference>
<sequence length="672" mass="73878">MKLKLRSVAVLCATSLLIVGCSDSDKDDPSLAPEIGTQLELRLLETTDLHANVLSYNYFSDKSDDKVGLAKTALLINQAREQVSNHILVDNGDLLQGNPLGDYIAKIKTLKPGDIHPMYKAMNTLNYDVANIGNHEFNFGLDFLQEAINDANFPYISANVFVDDGDADEGNDETLFPPFLIKEKAFTDKSGNTHQIKIGFIGFVPPQIMQWDKANLAGKVIAKDIVKMAKHYVPLMKAQGADIVIAIPHSGLDVSEQKPLAENASYYLSEVDDIDAIMFGHAHANFPGEKYDGLVEAAIDNEKGTLNGVAAVMPGFWGNNLGIIDLNLEYTIDGWQVISSQSQLQSIYEIDDNKKVIPLVTSDTDIVDAVSTEHDETRTWVNKAFAKVSGPINSYFALVNDDPSIQIVTDAQSWYTAKIVEGTELEGLPILSAGAPFRSGRGGADDYTAIEAGDIAYRNVADLYIYPNILKVLKLNGEQVKEWLEMSAGQFNQITANSNQVQALINSDFPSYNFDVLDGVTYQIDVTQPARYDTKGTKISDGNRIKNLRFSGELVTDQQVFLVATNNYRASGGGHFPNIDTSKVVIDSPNENRQVVADYLTAQTELNTESGLDPSADMNWQFSPVENVNIQFHSSNSEQANEFSKKFDHILPTGEINDAGFALYSLDLNIKK</sequence>
<evidence type="ECO:0000259" key="13">
    <source>
        <dbReference type="Pfam" id="PF02872"/>
    </source>
</evidence>
<dbReference type="Gene3D" id="3.90.780.10">
    <property type="entry name" value="5'-Nucleotidase, C-terminal domain"/>
    <property type="match status" value="1"/>
</dbReference>
<dbReference type="Pfam" id="PF02872">
    <property type="entry name" value="5_nucleotid_C"/>
    <property type="match status" value="1"/>
</dbReference>
<dbReference type="InterPro" id="IPR006179">
    <property type="entry name" value="5_nucleotidase/apyrase"/>
</dbReference>
<dbReference type="AlphaFoldDB" id="A0A1I1KS06"/>
<dbReference type="InterPro" id="IPR036907">
    <property type="entry name" value="5'-Nucleotdase_C_sf"/>
</dbReference>
<comment type="subcellular location">
    <subcellularLocation>
        <location evidence="4">Cell envelope</location>
    </subcellularLocation>
</comment>
<dbReference type="GO" id="GO:0000166">
    <property type="term" value="F:nucleotide binding"/>
    <property type="evidence" value="ECO:0007669"/>
    <property type="project" value="UniProtKB-KW"/>
</dbReference>
<gene>
    <name evidence="14" type="ORF">SAMN02745724_02058</name>
</gene>
<evidence type="ECO:0000256" key="3">
    <source>
        <dbReference type="ARBA" id="ARBA00001968"/>
    </source>
</evidence>
<evidence type="ECO:0000313" key="15">
    <source>
        <dbReference type="Proteomes" id="UP000198862"/>
    </source>
</evidence>
<accession>A0A1I1KS06</accession>
<dbReference type="SUPFAM" id="SSF56300">
    <property type="entry name" value="Metallo-dependent phosphatases"/>
    <property type="match status" value="1"/>
</dbReference>
<dbReference type="GO" id="GO:0030288">
    <property type="term" value="C:outer membrane-bounded periplasmic space"/>
    <property type="evidence" value="ECO:0007669"/>
    <property type="project" value="TreeGrafter"/>
</dbReference>
<dbReference type="GO" id="GO:0009166">
    <property type="term" value="P:nucleotide catabolic process"/>
    <property type="evidence" value="ECO:0007669"/>
    <property type="project" value="InterPro"/>
</dbReference>
<dbReference type="EMBL" id="FOLO01000013">
    <property type="protein sequence ID" value="SFC60220.1"/>
    <property type="molecule type" value="Genomic_DNA"/>
</dbReference>
<evidence type="ECO:0000256" key="8">
    <source>
        <dbReference type="ARBA" id="ARBA00022741"/>
    </source>
</evidence>
<dbReference type="CDD" id="cd07410">
    <property type="entry name" value="MPP_CpdB_N"/>
    <property type="match status" value="1"/>
</dbReference>
<dbReference type="PANTHER" id="PTHR11575">
    <property type="entry name" value="5'-NUCLEOTIDASE-RELATED"/>
    <property type="match status" value="1"/>
</dbReference>
<evidence type="ECO:0000256" key="1">
    <source>
        <dbReference type="ARBA" id="ARBA00000527"/>
    </source>
</evidence>
<dbReference type="InterPro" id="IPR041827">
    <property type="entry name" value="CpdB_N"/>
</dbReference>
<dbReference type="OrthoDB" id="9803927at2"/>
<dbReference type="Gene3D" id="3.60.21.10">
    <property type="match status" value="1"/>
</dbReference>
<dbReference type="NCBIfam" id="NF006938">
    <property type="entry name" value="PRK09420.1"/>
    <property type="match status" value="1"/>
</dbReference>
<keyword evidence="10" id="KW-0511">Multifunctional enzyme</keyword>
<dbReference type="Proteomes" id="UP000198862">
    <property type="component" value="Unassembled WGS sequence"/>
</dbReference>
<dbReference type="PROSITE" id="PS00786">
    <property type="entry name" value="5_NUCLEOTIDASE_2"/>
    <property type="match status" value="1"/>
</dbReference>
<keyword evidence="7" id="KW-0732">Signal</keyword>
<comment type="catalytic activity">
    <reaction evidence="1">
        <text>a ribonucleoside 3'-phosphate + H2O = a ribonucleoside + phosphate</text>
        <dbReference type="Rhea" id="RHEA:10144"/>
        <dbReference type="ChEBI" id="CHEBI:13197"/>
        <dbReference type="ChEBI" id="CHEBI:15377"/>
        <dbReference type="ChEBI" id="CHEBI:18254"/>
        <dbReference type="ChEBI" id="CHEBI:43474"/>
        <dbReference type="EC" id="3.1.3.6"/>
    </reaction>
</comment>
<evidence type="ECO:0000256" key="9">
    <source>
        <dbReference type="ARBA" id="ARBA00022801"/>
    </source>
</evidence>
<keyword evidence="8 11" id="KW-0547">Nucleotide-binding</keyword>
<evidence type="ECO:0000256" key="5">
    <source>
        <dbReference type="ARBA" id="ARBA00006654"/>
    </source>
</evidence>
<feature type="domain" description="Calcineurin-like phosphoesterase" evidence="12">
    <location>
        <begin position="42"/>
        <end position="284"/>
    </location>
</feature>
<dbReference type="InterPro" id="IPR029052">
    <property type="entry name" value="Metallo-depent_PP-like"/>
</dbReference>
<name>A0A1I1KS06_9GAMM</name>
<dbReference type="RefSeq" id="WP_091983380.1">
    <property type="nucleotide sequence ID" value="NZ_FOLO01000013.1"/>
</dbReference>
<dbReference type="PRINTS" id="PR01607">
    <property type="entry name" value="APYRASEFAMLY"/>
</dbReference>
<dbReference type="STRING" id="1123010.SAMN02745724_02058"/>
<evidence type="ECO:0000313" key="14">
    <source>
        <dbReference type="EMBL" id="SFC60220.1"/>
    </source>
</evidence>
<evidence type="ECO:0000256" key="10">
    <source>
        <dbReference type="ARBA" id="ARBA00023268"/>
    </source>
</evidence>
<evidence type="ECO:0000256" key="6">
    <source>
        <dbReference type="ARBA" id="ARBA00022723"/>
    </source>
</evidence>
<dbReference type="PROSITE" id="PS00785">
    <property type="entry name" value="5_NUCLEOTIDASE_1"/>
    <property type="match status" value="1"/>
</dbReference>
<dbReference type="InterPro" id="IPR008334">
    <property type="entry name" value="5'-Nucleotdase_C"/>
</dbReference>
<feature type="domain" description="5'-Nucleotidase C-terminal" evidence="13">
    <location>
        <begin position="447"/>
        <end position="577"/>
    </location>
</feature>
<comment type="similarity">
    <text evidence="5 11">Belongs to the 5'-nucleotidase family.</text>
</comment>
<keyword evidence="6" id="KW-0479">Metal-binding</keyword>